<dbReference type="AlphaFoldDB" id="A0AAD9J708"/>
<organism evidence="1 2">
    <name type="scientific">Ridgeia piscesae</name>
    <name type="common">Tubeworm</name>
    <dbReference type="NCBI Taxonomy" id="27915"/>
    <lineage>
        <taxon>Eukaryota</taxon>
        <taxon>Metazoa</taxon>
        <taxon>Spiralia</taxon>
        <taxon>Lophotrochozoa</taxon>
        <taxon>Annelida</taxon>
        <taxon>Polychaeta</taxon>
        <taxon>Sedentaria</taxon>
        <taxon>Canalipalpata</taxon>
        <taxon>Sabellida</taxon>
        <taxon>Siboglinidae</taxon>
        <taxon>Ridgeia</taxon>
    </lineage>
</organism>
<name>A0AAD9J708_RIDPI</name>
<reference evidence="1" key="1">
    <citation type="journal article" date="2023" name="Mol. Biol. Evol.">
        <title>Third-Generation Sequencing Reveals the Adaptive Role of the Epigenome in Three Deep-Sea Polychaetes.</title>
        <authorList>
            <person name="Perez M."/>
            <person name="Aroh O."/>
            <person name="Sun Y."/>
            <person name="Lan Y."/>
            <person name="Juniper S.K."/>
            <person name="Young C.R."/>
            <person name="Angers B."/>
            <person name="Qian P.Y."/>
        </authorList>
    </citation>
    <scope>NUCLEOTIDE SEQUENCE</scope>
    <source>
        <strain evidence="1">R07B-5</strain>
    </source>
</reference>
<keyword evidence="2" id="KW-1185">Reference proteome</keyword>
<evidence type="ECO:0000313" key="1">
    <source>
        <dbReference type="EMBL" id="KAK2147015.1"/>
    </source>
</evidence>
<sequence length="82" mass="9181">MRVEPPTRTISSISVFFMSPSSNTFCTGFIVERNKSMLSSSNFARVIISEKSSPSNSDSISILAWCWEERVLFAFSTSLLSF</sequence>
<accession>A0AAD9J708</accession>
<proteinExistence type="predicted"/>
<gene>
    <name evidence="1" type="ORF">NP493_3490g00007</name>
</gene>
<comment type="caution">
    <text evidence="1">The sequence shown here is derived from an EMBL/GenBank/DDBJ whole genome shotgun (WGS) entry which is preliminary data.</text>
</comment>
<dbReference type="EMBL" id="JAODUO010003525">
    <property type="protein sequence ID" value="KAK2147015.1"/>
    <property type="molecule type" value="Genomic_DNA"/>
</dbReference>
<dbReference type="Proteomes" id="UP001209878">
    <property type="component" value="Unassembled WGS sequence"/>
</dbReference>
<evidence type="ECO:0000313" key="2">
    <source>
        <dbReference type="Proteomes" id="UP001209878"/>
    </source>
</evidence>
<protein>
    <submittedName>
        <fullName evidence="1">Uncharacterized protein</fullName>
    </submittedName>
</protein>